<dbReference type="Proteomes" id="UP000006753">
    <property type="component" value="Unassembled WGS sequence"/>
</dbReference>
<gene>
    <name evidence="8" type="ORF">MBM_05465</name>
</gene>
<feature type="region of interest" description="Disordered" evidence="7">
    <location>
        <begin position="544"/>
        <end position="572"/>
    </location>
</feature>
<dbReference type="OrthoDB" id="10254665at2759"/>
<evidence type="ECO:0000256" key="2">
    <source>
        <dbReference type="ARBA" id="ARBA00008320"/>
    </source>
</evidence>
<proteinExistence type="inferred from homology"/>
<dbReference type="HOGENOM" id="CLU_010916_2_0_1"/>
<dbReference type="KEGG" id="mbe:MBM_05465"/>
<dbReference type="OMA" id="EGYIFHA"/>
<evidence type="ECO:0000256" key="3">
    <source>
        <dbReference type="ARBA" id="ARBA00021704"/>
    </source>
</evidence>
<feature type="compositionally biased region" description="Acidic residues" evidence="7">
    <location>
        <begin position="668"/>
        <end position="687"/>
    </location>
</feature>
<keyword evidence="8" id="KW-0489">Methyltransferase</keyword>
<protein>
    <recommendedName>
        <fullName evidence="3">tRNA (adenine(58)-N(1))-methyltransferase non-catalytic subunit TRM6</fullName>
    </recommendedName>
    <alternativeName>
        <fullName evidence="6">tRNA(m1A58)-methyltransferase subunit TRM6</fullName>
    </alternativeName>
</protein>
<dbReference type="PANTHER" id="PTHR12945:SF0">
    <property type="entry name" value="TRNA (ADENINE(58)-N(1))-METHYLTRANSFERASE NON-CATALYTIC SUBUNIT TRM6"/>
    <property type="match status" value="1"/>
</dbReference>
<dbReference type="InterPro" id="IPR017423">
    <property type="entry name" value="TRM6"/>
</dbReference>
<dbReference type="FunCoup" id="K1WT07">
    <property type="interactions" value="897"/>
</dbReference>
<dbReference type="GeneID" id="18761400"/>
<evidence type="ECO:0000256" key="4">
    <source>
        <dbReference type="ARBA" id="ARBA00022694"/>
    </source>
</evidence>
<keyword evidence="5" id="KW-0539">Nucleus</keyword>
<reference evidence="8 9" key="1">
    <citation type="journal article" date="2012" name="BMC Genomics">
        <title>Sequencing the genome of Marssonina brunnea reveals fungus-poplar co-evolution.</title>
        <authorList>
            <person name="Zhu S."/>
            <person name="Cao Y.-Z."/>
            <person name="Jiang C."/>
            <person name="Tan B.-Y."/>
            <person name="Wang Z."/>
            <person name="Feng S."/>
            <person name="Zhang L."/>
            <person name="Su X.-H."/>
            <person name="Brejova B."/>
            <person name="Vinar T."/>
            <person name="Xu M."/>
            <person name="Wang M.-X."/>
            <person name="Zhang S.-G."/>
            <person name="Huang M.-R."/>
            <person name="Wu R."/>
            <person name="Zhou Y."/>
        </authorList>
    </citation>
    <scope>NUCLEOTIDE SEQUENCE [LARGE SCALE GENOMIC DNA]</scope>
    <source>
        <strain evidence="8 9">MB_m1</strain>
    </source>
</reference>
<feature type="compositionally biased region" description="Pro residues" evidence="7">
    <location>
        <begin position="552"/>
        <end position="566"/>
    </location>
</feature>
<keyword evidence="9" id="KW-1185">Reference proteome</keyword>
<dbReference type="GO" id="GO:0008168">
    <property type="term" value="F:methyltransferase activity"/>
    <property type="evidence" value="ECO:0007669"/>
    <property type="project" value="UniProtKB-KW"/>
</dbReference>
<evidence type="ECO:0000313" key="9">
    <source>
        <dbReference type="Proteomes" id="UP000006753"/>
    </source>
</evidence>
<evidence type="ECO:0000256" key="5">
    <source>
        <dbReference type="ARBA" id="ARBA00023242"/>
    </source>
</evidence>
<organism evidence="8 9">
    <name type="scientific">Marssonina brunnea f. sp. multigermtubi (strain MB_m1)</name>
    <name type="common">Marssonina leaf spot fungus</name>
    <dbReference type="NCBI Taxonomy" id="1072389"/>
    <lineage>
        <taxon>Eukaryota</taxon>
        <taxon>Fungi</taxon>
        <taxon>Dikarya</taxon>
        <taxon>Ascomycota</taxon>
        <taxon>Pezizomycotina</taxon>
        <taxon>Leotiomycetes</taxon>
        <taxon>Helotiales</taxon>
        <taxon>Drepanopezizaceae</taxon>
        <taxon>Drepanopeziza</taxon>
    </lineage>
</organism>
<dbReference type="AlphaFoldDB" id="K1WT07"/>
<dbReference type="GO" id="GO:0031515">
    <property type="term" value="C:tRNA (m1A) methyltransferase complex"/>
    <property type="evidence" value="ECO:0007669"/>
    <property type="project" value="InterPro"/>
</dbReference>
<feature type="compositionally biased region" description="Acidic residues" evidence="7">
    <location>
        <begin position="353"/>
        <end position="362"/>
    </location>
</feature>
<name>K1WT07_MARBU</name>
<dbReference type="PANTHER" id="PTHR12945">
    <property type="entry name" value="TRANSLATION INITIATION FACTOR EIF3-RELATED"/>
    <property type="match status" value="1"/>
</dbReference>
<comment type="subcellular location">
    <subcellularLocation>
        <location evidence="1">Nucleus</location>
    </subcellularLocation>
</comment>
<keyword evidence="4" id="KW-0819">tRNA processing</keyword>
<feature type="region of interest" description="Disordered" evidence="7">
    <location>
        <begin position="19"/>
        <end position="59"/>
    </location>
</feature>
<dbReference type="EMBL" id="JH921439">
    <property type="protein sequence ID" value="EKD16171.1"/>
    <property type="molecule type" value="Genomic_DNA"/>
</dbReference>
<dbReference type="GO" id="GO:0030488">
    <property type="term" value="P:tRNA methylation"/>
    <property type="evidence" value="ECO:0007669"/>
    <property type="project" value="InterPro"/>
</dbReference>
<comment type="similarity">
    <text evidence="2">Belongs to the TRM6/GCD10 family.</text>
</comment>
<feature type="region of interest" description="Disordered" evidence="7">
    <location>
        <begin position="351"/>
        <end position="375"/>
    </location>
</feature>
<dbReference type="STRING" id="1072389.K1WT07"/>
<dbReference type="Pfam" id="PF04189">
    <property type="entry name" value="Gcd10p"/>
    <property type="match status" value="1"/>
</dbReference>
<feature type="region of interest" description="Disordered" evidence="7">
    <location>
        <begin position="656"/>
        <end position="689"/>
    </location>
</feature>
<dbReference type="GO" id="GO:0005634">
    <property type="term" value="C:nucleus"/>
    <property type="evidence" value="ECO:0007669"/>
    <property type="project" value="UniProtKB-SubCell"/>
</dbReference>
<dbReference type="eggNOG" id="KOG1416">
    <property type="taxonomic scope" value="Eukaryota"/>
</dbReference>
<keyword evidence="8" id="KW-0808">Transferase</keyword>
<accession>K1WT07</accession>
<feature type="compositionally biased region" description="Low complexity" evidence="7">
    <location>
        <begin position="27"/>
        <end position="40"/>
    </location>
</feature>
<evidence type="ECO:0000256" key="1">
    <source>
        <dbReference type="ARBA" id="ARBA00004123"/>
    </source>
</evidence>
<sequence>MEKKAEMVSLLGGEKVQDKCKADQNFTQTSTHRTPHTTTPPHHHTAHHTIPSSACLNNLDGKGSATSKTDLWHWVTPRTAMHSLVQPNAWVVLRLTSDSLKILQITPNTTISIPKYGTFPSNLILGRPYNHTYELLDRLPGHKDSSLRIVPASELHADTIAEELAAQNPPANGNGTLKDDKIIIGGDGVEFQLVGENGEVIMRSNRETIDDSARQTLTMSEIEELKREGTGAGKDLIAKLMASHLGIEEKTKFSLAKYKLLKTKKYLRRFTILPVDVPMLTRWIGEEKDAGKVLTCREEMLALVGSWANVHFSEAPESHPDLTGGRWLVVDETGGLLVAALAERMGILHPHEDEDDDAEGEGEQISTTRHNDSPLAKSNTITLIHNNAQPNLSLLRYFSYDPTASPPTHPNHPLTTHLHQISWLQLIAPDQDTTYSTPVTPLSEEELASMKSGKRGTYYRKLRRHNRVKQVVHATLEGKFDGLVVASHMDPTSILRHTVPLLRGGAQVSIYSPTIEPLVTLSDVYSTSRRTAFIQAPPQSFLDLEHLSPSPLTTPNPSPNPHPEAPPKTAADLETAQAKWPGDADFPLNPTLLLSTSVQSARSRPWQVLPGRTHPHMTGKGGAEGYLFTGTRVLPAQGRIEARGKFVRRKVVQEKDKETEKAVRGGEANEEGVNDDVNNEIDADDDADGVKIVAENRKSVLDKRERDGEGEGRGKVVEAAMRTVEGVLLVNGEGPPKKRKLDNI</sequence>
<evidence type="ECO:0000256" key="7">
    <source>
        <dbReference type="SAM" id="MobiDB-lite"/>
    </source>
</evidence>
<evidence type="ECO:0000313" key="8">
    <source>
        <dbReference type="EMBL" id="EKD16171.1"/>
    </source>
</evidence>
<evidence type="ECO:0000256" key="6">
    <source>
        <dbReference type="ARBA" id="ARBA00032319"/>
    </source>
</evidence>
<dbReference type="InParanoid" id="K1WT07"/>